<keyword evidence="8" id="KW-1185">Reference proteome</keyword>
<dbReference type="RefSeq" id="WP_184042513.1">
    <property type="nucleotide sequence ID" value="NZ_JACIGK010000002.1"/>
</dbReference>
<evidence type="ECO:0000313" key="8">
    <source>
        <dbReference type="Proteomes" id="UP000554286"/>
    </source>
</evidence>
<sequence>MPARTSADSRDTAPARSLPRGGRRVPGAGALTRGLTLAVAMVLACGAAVPGPATAASRTERSSVGGIHDPWNVDAVVARGPIDGDDAYHAAMFNVFISLARDRESVIDWRGVEFYLDKAKRMIRGDLPDPTVVYDPTLMILWRAPLEAARERFMAARDGGGRSLAPEALAQAHGFLDCWIREAMENQVGVELPQQMDCRMSFEWAILEVEHTMSGDAVVLLPDPDGGVGAVVLRARAGGDAGLTLETAGAGGALGAGGGAPRPVSFSESDTEVLFGDALAAQPPPPRRFTLAGFQAGTATLPPGAGAVLAEVVAEARRRGAYDVQIVGLTDTVGDQTINEHLGEQRAGAVRADLVAAGLDTRYLSIAGQGETLLAVETGDNVDEERNRRVVITVR</sequence>
<keyword evidence="2 4" id="KW-0472">Membrane</keyword>
<dbReference type="InterPro" id="IPR006665">
    <property type="entry name" value="OmpA-like"/>
</dbReference>
<organism evidence="7 8">
    <name type="scientific">Roseospira visakhapatnamensis</name>
    <dbReference type="NCBI Taxonomy" id="390880"/>
    <lineage>
        <taxon>Bacteria</taxon>
        <taxon>Pseudomonadati</taxon>
        <taxon>Pseudomonadota</taxon>
        <taxon>Alphaproteobacteria</taxon>
        <taxon>Rhodospirillales</taxon>
        <taxon>Rhodospirillaceae</taxon>
        <taxon>Roseospira</taxon>
    </lineage>
</organism>
<gene>
    <name evidence="7" type="ORF">GGD89_000497</name>
</gene>
<protein>
    <submittedName>
        <fullName evidence="7">Outer membrane protein OmpA-like peptidoglycan-associated protein</fullName>
    </submittedName>
</protein>
<evidence type="ECO:0000256" key="3">
    <source>
        <dbReference type="ARBA" id="ARBA00023237"/>
    </source>
</evidence>
<dbReference type="Proteomes" id="UP000554286">
    <property type="component" value="Unassembled WGS sequence"/>
</dbReference>
<evidence type="ECO:0000256" key="5">
    <source>
        <dbReference type="SAM" id="MobiDB-lite"/>
    </source>
</evidence>
<name>A0A7W6W8D1_9PROT</name>
<dbReference type="PRINTS" id="PR01021">
    <property type="entry name" value="OMPADOMAIN"/>
</dbReference>
<dbReference type="PANTHER" id="PTHR30329:SF21">
    <property type="entry name" value="LIPOPROTEIN YIAD-RELATED"/>
    <property type="match status" value="1"/>
</dbReference>
<proteinExistence type="predicted"/>
<dbReference type="AlphaFoldDB" id="A0A7W6W8D1"/>
<dbReference type="SUPFAM" id="SSF103088">
    <property type="entry name" value="OmpA-like"/>
    <property type="match status" value="1"/>
</dbReference>
<comment type="caution">
    <text evidence="7">The sequence shown here is derived from an EMBL/GenBank/DDBJ whole genome shotgun (WGS) entry which is preliminary data.</text>
</comment>
<evidence type="ECO:0000313" key="7">
    <source>
        <dbReference type="EMBL" id="MBB4264890.1"/>
    </source>
</evidence>
<dbReference type="EMBL" id="JACIGK010000002">
    <property type="protein sequence ID" value="MBB4264890.1"/>
    <property type="molecule type" value="Genomic_DNA"/>
</dbReference>
<feature type="domain" description="OmpA-like" evidence="6">
    <location>
        <begin position="281"/>
        <end position="395"/>
    </location>
</feature>
<dbReference type="Gene3D" id="3.30.1330.60">
    <property type="entry name" value="OmpA-like domain"/>
    <property type="match status" value="1"/>
</dbReference>
<dbReference type="InterPro" id="IPR050330">
    <property type="entry name" value="Bact_OuterMem_StrucFunc"/>
</dbReference>
<keyword evidence="3" id="KW-0998">Cell outer membrane</keyword>
<dbReference type="Pfam" id="PF00691">
    <property type="entry name" value="OmpA"/>
    <property type="match status" value="1"/>
</dbReference>
<feature type="region of interest" description="Disordered" evidence="5">
    <location>
        <begin position="1"/>
        <end position="27"/>
    </location>
</feature>
<dbReference type="InterPro" id="IPR036737">
    <property type="entry name" value="OmpA-like_sf"/>
</dbReference>
<dbReference type="InterPro" id="IPR006664">
    <property type="entry name" value="OMP_bac"/>
</dbReference>
<accession>A0A7W6W8D1</accession>
<comment type="subcellular location">
    <subcellularLocation>
        <location evidence="1">Cell outer membrane</location>
    </subcellularLocation>
</comment>
<dbReference type="PANTHER" id="PTHR30329">
    <property type="entry name" value="STATOR ELEMENT OF FLAGELLAR MOTOR COMPLEX"/>
    <property type="match status" value="1"/>
</dbReference>
<evidence type="ECO:0000259" key="6">
    <source>
        <dbReference type="PROSITE" id="PS51123"/>
    </source>
</evidence>
<dbReference type="PROSITE" id="PS51123">
    <property type="entry name" value="OMPA_2"/>
    <property type="match status" value="1"/>
</dbReference>
<dbReference type="GO" id="GO:0009279">
    <property type="term" value="C:cell outer membrane"/>
    <property type="evidence" value="ECO:0007669"/>
    <property type="project" value="UniProtKB-SubCell"/>
</dbReference>
<evidence type="ECO:0000256" key="2">
    <source>
        <dbReference type="ARBA" id="ARBA00023136"/>
    </source>
</evidence>
<evidence type="ECO:0000256" key="4">
    <source>
        <dbReference type="PROSITE-ProRule" id="PRU00473"/>
    </source>
</evidence>
<reference evidence="7 8" key="1">
    <citation type="submission" date="2020-08" db="EMBL/GenBank/DDBJ databases">
        <title>Genome sequencing of Purple Non-Sulfur Bacteria from various extreme environments.</title>
        <authorList>
            <person name="Mayer M."/>
        </authorList>
    </citation>
    <scope>NUCLEOTIDE SEQUENCE [LARGE SCALE GENOMIC DNA]</scope>
    <source>
        <strain evidence="7 8">JA131</strain>
    </source>
</reference>
<dbReference type="CDD" id="cd07185">
    <property type="entry name" value="OmpA_C-like"/>
    <property type="match status" value="1"/>
</dbReference>
<evidence type="ECO:0000256" key="1">
    <source>
        <dbReference type="ARBA" id="ARBA00004442"/>
    </source>
</evidence>